<dbReference type="Proteomes" id="UP000494252">
    <property type="component" value="Unassembled WGS sequence"/>
</dbReference>
<keyword evidence="2" id="KW-0503">Monooxygenase</keyword>
<keyword evidence="2" id="KW-0560">Oxidoreductase</keyword>
<dbReference type="GO" id="GO:0018671">
    <property type="term" value="F:4-hydroxybenzoate 3-monooxygenase [NAD(P)H] activity"/>
    <property type="evidence" value="ECO:0007669"/>
    <property type="project" value="UniProtKB-EC"/>
</dbReference>
<evidence type="ECO:0000313" key="2">
    <source>
        <dbReference type="EMBL" id="CAB3807074.1"/>
    </source>
</evidence>
<dbReference type="GO" id="GO:0071949">
    <property type="term" value="F:FAD binding"/>
    <property type="evidence" value="ECO:0007669"/>
    <property type="project" value="InterPro"/>
</dbReference>
<gene>
    <name evidence="2" type="primary">praI_2</name>
    <name evidence="2" type="ORF">LMG27177_06241</name>
</gene>
<organism evidence="2 3">
    <name type="scientific">Paraburkholderia fynbosensis</name>
    <dbReference type="NCBI Taxonomy" id="1200993"/>
    <lineage>
        <taxon>Bacteria</taxon>
        <taxon>Pseudomonadati</taxon>
        <taxon>Pseudomonadota</taxon>
        <taxon>Betaproteobacteria</taxon>
        <taxon>Burkholderiales</taxon>
        <taxon>Burkholderiaceae</taxon>
        <taxon>Paraburkholderia</taxon>
    </lineage>
</organism>
<dbReference type="EMBL" id="CADIKI010000024">
    <property type="protein sequence ID" value="CAB3807074.1"/>
    <property type="molecule type" value="Genomic_DNA"/>
</dbReference>
<dbReference type="Gene3D" id="3.50.50.60">
    <property type="entry name" value="FAD/NAD(P)-binding domain"/>
    <property type="match status" value="1"/>
</dbReference>
<name>A0A6J5GY65_9BURK</name>
<dbReference type="Pfam" id="PF01494">
    <property type="entry name" value="FAD_binding_3"/>
    <property type="match status" value="1"/>
</dbReference>
<dbReference type="Gene3D" id="3.30.9.10">
    <property type="entry name" value="D-Amino Acid Oxidase, subunit A, domain 2"/>
    <property type="match status" value="1"/>
</dbReference>
<reference evidence="2 3" key="1">
    <citation type="submission" date="2020-04" db="EMBL/GenBank/DDBJ databases">
        <authorList>
            <person name="De Canck E."/>
        </authorList>
    </citation>
    <scope>NUCLEOTIDE SEQUENCE [LARGE SCALE GENOMIC DNA]</scope>
    <source>
        <strain evidence="2 3">LMG 27177</strain>
    </source>
</reference>
<proteinExistence type="predicted"/>
<evidence type="ECO:0000259" key="1">
    <source>
        <dbReference type="Pfam" id="PF01494"/>
    </source>
</evidence>
<keyword evidence="3" id="KW-1185">Reference proteome</keyword>
<feature type="domain" description="FAD-binding" evidence="1">
    <location>
        <begin position="14"/>
        <end position="83"/>
    </location>
</feature>
<accession>A0A6J5GY65</accession>
<dbReference type="EC" id="1.14.13.33" evidence="2"/>
<dbReference type="InterPro" id="IPR036188">
    <property type="entry name" value="FAD/NAD-bd_sf"/>
</dbReference>
<sequence length="105" mass="11248">MRSQVGFVDGAPSANRAGVLEQSTTDALSQAGLGARMQAEGLLHHGFELEFDGQRRRIAPTELTGHSITGYAQHEVVKDLVVAGLAAVDAPKFKRSNVSLHDFPH</sequence>
<protein>
    <submittedName>
        <fullName evidence="2">4-hydroxybenzoate 3-monooxygenase (NAD(P)H)</fullName>
        <ecNumber evidence="2">1.14.13.33</ecNumber>
    </submittedName>
</protein>
<dbReference type="AlphaFoldDB" id="A0A6J5GY65"/>
<dbReference type="InterPro" id="IPR002938">
    <property type="entry name" value="FAD-bd"/>
</dbReference>
<evidence type="ECO:0000313" key="3">
    <source>
        <dbReference type="Proteomes" id="UP000494252"/>
    </source>
</evidence>